<proteinExistence type="predicted"/>
<gene>
    <name evidence="1" type="ORF">IAD20_05735</name>
</gene>
<protein>
    <submittedName>
        <fullName evidence="1">Tetratricopeptide repeat protein</fullName>
    </submittedName>
</protein>
<evidence type="ECO:0000313" key="2">
    <source>
        <dbReference type="Proteomes" id="UP000824107"/>
    </source>
</evidence>
<accession>A0A9D1M4L2</accession>
<evidence type="ECO:0000313" key="1">
    <source>
        <dbReference type="EMBL" id="HIU53564.1"/>
    </source>
</evidence>
<dbReference type="Proteomes" id="UP000824107">
    <property type="component" value="Unassembled WGS sequence"/>
</dbReference>
<dbReference type="SUPFAM" id="SSF48452">
    <property type="entry name" value="TPR-like"/>
    <property type="match status" value="1"/>
</dbReference>
<comment type="caution">
    <text evidence="1">The sequence shown here is derived from an EMBL/GenBank/DDBJ whole genome shotgun (WGS) entry which is preliminary data.</text>
</comment>
<dbReference type="EMBL" id="DVNC01000037">
    <property type="protein sequence ID" value="HIU53564.1"/>
    <property type="molecule type" value="Genomic_DNA"/>
</dbReference>
<reference evidence="1" key="2">
    <citation type="journal article" date="2021" name="PeerJ">
        <title>Extensive microbial diversity within the chicken gut microbiome revealed by metagenomics and culture.</title>
        <authorList>
            <person name="Gilroy R."/>
            <person name="Ravi A."/>
            <person name="Getino M."/>
            <person name="Pursley I."/>
            <person name="Horton D.L."/>
            <person name="Alikhan N.F."/>
            <person name="Baker D."/>
            <person name="Gharbi K."/>
            <person name="Hall N."/>
            <person name="Watson M."/>
            <person name="Adriaenssens E.M."/>
            <person name="Foster-Nyarko E."/>
            <person name="Jarju S."/>
            <person name="Secka A."/>
            <person name="Antonio M."/>
            <person name="Oren A."/>
            <person name="Chaudhuri R.R."/>
            <person name="La Ragione R."/>
            <person name="Hildebrand F."/>
            <person name="Pallen M.J."/>
        </authorList>
    </citation>
    <scope>NUCLEOTIDE SEQUENCE</scope>
    <source>
        <strain evidence="1">ChiW3-316</strain>
    </source>
</reference>
<dbReference type="AlphaFoldDB" id="A0A9D1M4L2"/>
<dbReference type="InterPro" id="IPR011990">
    <property type="entry name" value="TPR-like_helical_dom_sf"/>
</dbReference>
<name>A0A9D1M4L2_9PROT</name>
<dbReference type="Gene3D" id="1.25.40.10">
    <property type="entry name" value="Tetratricopeptide repeat domain"/>
    <property type="match status" value="1"/>
</dbReference>
<sequence>MTVFASFKKLFRPKPERLPERLAACSAVKFKVVVVDFLDNIESSGGENLARLLSTQEGLSLSFFDENFPKSFLNLESRTLFDLIDRGQTIIEKTGADVIIWGYRDNDRIRLNFQTERQYENEDNAYISLLDSFFFPACFFEHPGQFPSAILNLIYGAVISSLNPVNAAAKIQKRYLLKKIIDKLTKDNSAKAVSVEYMPYIMNFLGIIYLNYAHDNRDEKDFKITKSLFETAIKHQDLITSPLHLGCIYYHLGQLYDCGTRYMENRPGSYFKGAIEFYRQAQRYLGKYTYPYDYGYISYRLSHLFFNFWRQKEDIQALRDAVFQLREAEKIYTYALFPDFWAVIQGELGQMLGLLGNLTKSEDISELAVNCYRNQQKVITERRDPITWALAQENIGDIYYRIGKNSEDRPHLEDALECYHDALYIFENAGNEDKIKNIMTSIARTNQCLNLI</sequence>
<reference evidence="1" key="1">
    <citation type="submission" date="2020-10" db="EMBL/GenBank/DDBJ databases">
        <authorList>
            <person name="Gilroy R."/>
        </authorList>
    </citation>
    <scope>NUCLEOTIDE SEQUENCE</scope>
    <source>
        <strain evidence="1">ChiW3-316</strain>
    </source>
</reference>
<organism evidence="1 2">
    <name type="scientific">Candidatus Scatocola faecipullorum</name>
    <dbReference type="NCBI Taxonomy" id="2840917"/>
    <lineage>
        <taxon>Bacteria</taxon>
        <taxon>Pseudomonadati</taxon>
        <taxon>Pseudomonadota</taxon>
        <taxon>Alphaproteobacteria</taxon>
        <taxon>Rhodospirillales</taxon>
        <taxon>Rhodospirillaceae</taxon>
        <taxon>Rhodospirillaceae incertae sedis</taxon>
        <taxon>Candidatus Scatocola</taxon>
    </lineage>
</organism>